<name>A0A9D6UMC2_UNCSA</name>
<dbReference type="InterPro" id="IPR050595">
    <property type="entry name" value="Bact_response_regulator"/>
</dbReference>
<dbReference type="InterPro" id="IPR011006">
    <property type="entry name" value="CheY-like_superfamily"/>
</dbReference>
<dbReference type="InterPro" id="IPR001789">
    <property type="entry name" value="Sig_transdc_resp-reg_receiver"/>
</dbReference>
<dbReference type="AlphaFoldDB" id="A0A9D6UMC2"/>
<dbReference type="Gene3D" id="3.40.50.2300">
    <property type="match status" value="1"/>
</dbReference>
<dbReference type="SUPFAM" id="SSF52172">
    <property type="entry name" value="CheY-like"/>
    <property type="match status" value="1"/>
</dbReference>
<sequence>MARPAVLVVDDEKEIADEIAELLGKEGKYEVVKAYSGKEALKVVEKKNKGLFKSGKIKLVLMDIKMPDLDGVETLSRMLEIDKDLHAVMVTAYDEDNYWIDSIFLGKAVGYILKPFKNEDLLSKVDDFFRGKADALKTASAREYILSRNKEGVKESLSPPL</sequence>
<organism evidence="4 5">
    <name type="scientific">Candidatus Saganbacteria bacterium</name>
    <dbReference type="NCBI Taxonomy" id="2575572"/>
    <lineage>
        <taxon>Bacteria</taxon>
        <taxon>Bacillati</taxon>
        <taxon>Saganbacteria</taxon>
    </lineage>
</organism>
<reference evidence="4" key="1">
    <citation type="submission" date="2020-07" db="EMBL/GenBank/DDBJ databases">
        <title>Huge and variable diversity of episymbiotic CPR bacteria and DPANN archaea in groundwater ecosystems.</title>
        <authorList>
            <person name="He C.Y."/>
            <person name="Keren R."/>
            <person name="Whittaker M."/>
            <person name="Farag I.F."/>
            <person name="Doudna J."/>
            <person name="Cate J.H.D."/>
            <person name="Banfield J.F."/>
        </authorList>
    </citation>
    <scope>NUCLEOTIDE SEQUENCE</scope>
    <source>
        <strain evidence="4">NC_groundwater_1860_Pr3_B-0.1um_51_7</strain>
    </source>
</reference>
<accession>A0A9D6UMC2</accession>
<dbReference type="CDD" id="cd00156">
    <property type="entry name" value="REC"/>
    <property type="match status" value="1"/>
</dbReference>
<proteinExistence type="predicted"/>
<dbReference type="EMBL" id="JACRKR010000119">
    <property type="protein sequence ID" value="MBI5078854.1"/>
    <property type="molecule type" value="Genomic_DNA"/>
</dbReference>
<evidence type="ECO:0000256" key="2">
    <source>
        <dbReference type="PROSITE-ProRule" id="PRU00169"/>
    </source>
</evidence>
<evidence type="ECO:0000313" key="5">
    <source>
        <dbReference type="Proteomes" id="UP000808761"/>
    </source>
</evidence>
<dbReference type="PANTHER" id="PTHR44591:SF3">
    <property type="entry name" value="RESPONSE REGULATORY DOMAIN-CONTAINING PROTEIN"/>
    <property type="match status" value="1"/>
</dbReference>
<evidence type="ECO:0000256" key="1">
    <source>
        <dbReference type="ARBA" id="ARBA00022553"/>
    </source>
</evidence>
<keyword evidence="1 2" id="KW-0597">Phosphoprotein</keyword>
<protein>
    <submittedName>
        <fullName evidence="4">Response regulator</fullName>
    </submittedName>
</protein>
<dbReference type="PANTHER" id="PTHR44591">
    <property type="entry name" value="STRESS RESPONSE REGULATOR PROTEIN 1"/>
    <property type="match status" value="1"/>
</dbReference>
<dbReference type="SMART" id="SM00448">
    <property type="entry name" value="REC"/>
    <property type="match status" value="1"/>
</dbReference>
<dbReference type="PROSITE" id="PS50110">
    <property type="entry name" value="RESPONSE_REGULATORY"/>
    <property type="match status" value="1"/>
</dbReference>
<feature type="modified residue" description="4-aspartylphosphate" evidence="2">
    <location>
        <position position="63"/>
    </location>
</feature>
<comment type="caution">
    <text evidence="4">The sequence shown here is derived from an EMBL/GenBank/DDBJ whole genome shotgun (WGS) entry which is preliminary data.</text>
</comment>
<dbReference type="GO" id="GO:0000160">
    <property type="term" value="P:phosphorelay signal transduction system"/>
    <property type="evidence" value="ECO:0007669"/>
    <property type="project" value="InterPro"/>
</dbReference>
<evidence type="ECO:0000313" key="4">
    <source>
        <dbReference type="EMBL" id="MBI5078854.1"/>
    </source>
</evidence>
<evidence type="ECO:0000259" key="3">
    <source>
        <dbReference type="PROSITE" id="PS50110"/>
    </source>
</evidence>
<dbReference type="Proteomes" id="UP000808761">
    <property type="component" value="Unassembled WGS sequence"/>
</dbReference>
<gene>
    <name evidence="4" type="ORF">HZB08_02410</name>
</gene>
<feature type="domain" description="Response regulatory" evidence="3">
    <location>
        <begin position="5"/>
        <end position="129"/>
    </location>
</feature>
<dbReference type="Pfam" id="PF00072">
    <property type="entry name" value="Response_reg"/>
    <property type="match status" value="1"/>
</dbReference>